<dbReference type="AlphaFoldDB" id="A0AAW2Z9L5"/>
<proteinExistence type="predicted"/>
<accession>A0AAW2Z9L5</accession>
<sequence length="85" mass="9985">MRDTIENESIHSDVQSVLAYRIYRREDITACKKQLIDMIRRMRTFADVLDQCQHAITNGLKKFTKRFNINFVVYVQCTSTMSSSC</sequence>
<keyword evidence="2" id="KW-1185">Reference proteome</keyword>
<dbReference type="EMBL" id="JAOPGA020001187">
    <property type="protein sequence ID" value="KAL0485937.1"/>
    <property type="molecule type" value="Genomic_DNA"/>
</dbReference>
<evidence type="ECO:0000313" key="2">
    <source>
        <dbReference type="Proteomes" id="UP001431209"/>
    </source>
</evidence>
<reference evidence="1 2" key="1">
    <citation type="submission" date="2024-03" db="EMBL/GenBank/DDBJ databases">
        <title>The Acrasis kona genome and developmental transcriptomes reveal deep origins of eukaryotic multicellular pathways.</title>
        <authorList>
            <person name="Sheikh S."/>
            <person name="Fu C.-J."/>
            <person name="Brown M.W."/>
            <person name="Baldauf S.L."/>
        </authorList>
    </citation>
    <scope>NUCLEOTIDE SEQUENCE [LARGE SCALE GENOMIC DNA]</scope>
    <source>
        <strain evidence="1 2">ATCC MYA-3509</strain>
    </source>
</reference>
<protein>
    <submittedName>
        <fullName evidence="1">Uncharacterized protein</fullName>
    </submittedName>
</protein>
<comment type="caution">
    <text evidence="1">The sequence shown here is derived from an EMBL/GenBank/DDBJ whole genome shotgun (WGS) entry which is preliminary data.</text>
</comment>
<name>A0AAW2Z9L5_9EUKA</name>
<gene>
    <name evidence="1" type="ORF">AKO1_006449</name>
</gene>
<dbReference type="Proteomes" id="UP001431209">
    <property type="component" value="Unassembled WGS sequence"/>
</dbReference>
<organism evidence="1 2">
    <name type="scientific">Acrasis kona</name>
    <dbReference type="NCBI Taxonomy" id="1008807"/>
    <lineage>
        <taxon>Eukaryota</taxon>
        <taxon>Discoba</taxon>
        <taxon>Heterolobosea</taxon>
        <taxon>Tetramitia</taxon>
        <taxon>Eutetramitia</taxon>
        <taxon>Acrasidae</taxon>
        <taxon>Acrasis</taxon>
    </lineage>
</organism>
<evidence type="ECO:0000313" key="1">
    <source>
        <dbReference type="EMBL" id="KAL0485937.1"/>
    </source>
</evidence>